<dbReference type="EMBL" id="RBPX01000217">
    <property type="protein sequence ID" value="RMO63818.1"/>
    <property type="molecule type" value="Genomic_DNA"/>
</dbReference>
<sequence length="315" mass="33498">MRQPTPLCRYRYDALDRLAARTPAIGTIARSFYQSDTLVSEVQGAEHLRFLHRDRQLLAMQSALATLLIGSDQQHSVLHTVSAGLPGPIAYTPYGHRQALNQLPGFNGERPDPLTGHYLLGNGYRAYNPALMRFNSPDSMSPFGKGGMNAYAYCAGDPVNRSDPTGHEVDVGQVLSFVWIGLGLFGAFVGVKTAVPAIKAIAKGGEPLSTKLIAASAVGQLAASSVFTVSRVINAVDPDTPAANILLATAIGLLIPVLAVRTVSPRIKRWEDAGTNIKLVKQRPSNGVVTTAAVNIRRPSVGGDQANDPGTAMSY</sequence>
<keyword evidence="2" id="KW-1133">Transmembrane helix</keyword>
<feature type="transmembrane region" description="Helical" evidence="2">
    <location>
        <begin position="171"/>
        <end position="191"/>
    </location>
</feature>
<name>A0A0N8T8C9_PSEAP</name>
<keyword evidence="2" id="KW-0472">Membrane</keyword>
<evidence type="ECO:0000256" key="1">
    <source>
        <dbReference type="ARBA" id="ARBA00022737"/>
    </source>
</evidence>
<proteinExistence type="predicted"/>
<organism evidence="4 5">
    <name type="scientific">Pseudomonas syringae pv. aptata</name>
    <dbReference type="NCBI Taxonomy" id="83167"/>
    <lineage>
        <taxon>Bacteria</taxon>
        <taxon>Pseudomonadati</taxon>
        <taxon>Pseudomonadota</taxon>
        <taxon>Gammaproteobacteria</taxon>
        <taxon>Pseudomonadales</taxon>
        <taxon>Pseudomonadaceae</taxon>
        <taxon>Pseudomonas</taxon>
        <taxon>Pseudomonas syringae</taxon>
    </lineage>
</organism>
<dbReference type="InterPro" id="IPR022385">
    <property type="entry name" value="Rhs_assc_core"/>
</dbReference>
<gene>
    <name evidence="4" type="ORF">ALQ37_01069</name>
</gene>
<dbReference type="NCBIfam" id="TIGR03696">
    <property type="entry name" value="Rhs_assc_core"/>
    <property type="match status" value="1"/>
</dbReference>
<dbReference type="Gene3D" id="2.180.10.10">
    <property type="entry name" value="RHS repeat-associated core"/>
    <property type="match status" value="1"/>
</dbReference>
<feature type="domain" description="Teneurin-like YD-shell" evidence="3">
    <location>
        <begin position="9"/>
        <end position="139"/>
    </location>
</feature>
<feature type="transmembrane region" description="Helical" evidence="2">
    <location>
        <begin position="212"/>
        <end position="230"/>
    </location>
</feature>
<feature type="transmembrane region" description="Helical" evidence="2">
    <location>
        <begin position="242"/>
        <end position="260"/>
    </location>
</feature>
<keyword evidence="1" id="KW-0677">Repeat</keyword>
<dbReference type="InterPro" id="IPR056823">
    <property type="entry name" value="TEN-like_YD-shell"/>
</dbReference>
<evidence type="ECO:0000259" key="3">
    <source>
        <dbReference type="Pfam" id="PF25023"/>
    </source>
</evidence>
<dbReference type="AlphaFoldDB" id="A0A0N8T8C9"/>
<evidence type="ECO:0000313" key="4">
    <source>
        <dbReference type="EMBL" id="RMO63818.1"/>
    </source>
</evidence>
<dbReference type="Proteomes" id="UP000274541">
    <property type="component" value="Unassembled WGS sequence"/>
</dbReference>
<keyword evidence="2" id="KW-0812">Transmembrane</keyword>
<protein>
    <recommendedName>
        <fullName evidence="3">Teneurin-like YD-shell domain-containing protein</fullName>
    </recommendedName>
</protein>
<dbReference type="RefSeq" id="WP_003392448.1">
    <property type="nucleotide sequence ID" value="NZ_JBPDUT010000002.1"/>
</dbReference>
<dbReference type="Pfam" id="PF25023">
    <property type="entry name" value="TEN_YD-shell"/>
    <property type="match status" value="1"/>
</dbReference>
<evidence type="ECO:0000313" key="5">
    <source>
        <dbReference type="Proteomes" id="UP000274541"/>
    </source>
</evidence>
<dbReference type="SUPFAM" id="SSF56399">
    <property type="entry name" value="ADP-ribosylation"/>
    <property type="match status" value="1"/>
</dbReference>
<reference evidence="4 5" key="1">
    <citation type="submission" date="2018-08" db="EMBL/GenBank/DDBJ databases">
        <title>Recombination of ecologically and evolutionarily significant loci maintains genetic cohesion in the Pseudomonas syringae species complex.</title>
        <authorList>
            <person name="Dillon M."/>
            <person name="Thakur S."/>
            <person name="Almeida R.N.D."/>
            <person name="Weir B.S."/>
            <person name="Guttman D.S."/>
        </authorList>
    </citation>
    <scope>NUCLEOTIDE SEQUENCE [LARGE SCALE GENOMIC DNA]</scope>
    <source>
        <strain evidence="4 5">ICMP 4388</strain>
    </source>
</reference>
<accession>A0A0N8T8C9</accession>
<comment type="caution">
    <text evidence="4">The sequence shown here is derived from an EMBL/GenBank/DDBJ whole genome shotgun (WGS) entry which is preliminary data.</text>
</comment>
<evidence type="ECO:0000256" key="2">
    <source>
        <dbReference type="SAM" id="Phobius"/>
    </source>
</evidence>